<dbReference type="EMBL" id="CP022187">
    <property type="protein sequence ID" value="AWI76442.1"/>
    <property type="molecule type" value="Genomic_DNA"/>
</dbReference>
<accession>A0A2U8GS10</accession>
<evidence type="ECO:0000259" key="1">
    <source>
        <dbReference type="PROSITE" id="PS50965"/>
    </source>
</evidence>
<gene>
    <name evidence="2" type="ORF">CEW83_15505</name>
</gene>
<evidence type="ECO:0000313" key="3">
    <source>
        <dbReference type="Proteomes" id="UP000244930"/>
    </source>
</evidence>
<dbReference type="PROSITE" id="PS50965">
    <property type="entry name" value="NERD"/>
    <property type="match status" value="1"/>
</dbReference>
<name>A0A2U8GS10_9RHOO</name>
<evidence type="ECO:0000313" key="2">
    <source>
        <dbReference type="EMBL" id="AWI76442.1"/>
    </source>
</evidence>
<reference evidence="2 3" key="1">
    <citation type="submission" date="2017-06" db="EMBL/GenBank/DDBJ databases">
        <title>Azoarcus.</title>
        <authorList>
            <person name="Woo J.-H."/>
            <person name="Kim H.-S."/>
        </authorList>
    </citation>
    <scope>NUCLEOTIDE SEQUENCE [LARGE SCALE GENOMIC DNA]</scope>
    <source>
        <strain evidence="2 3">TSPY31</strain>
    </source>
</reference>
<organism evidence="2 3">
    <name type="scientific">Parazoarcus communis</name>
    <dbReference type="NCBI Taxonomy" id="41977"/>
    <lineage>
        <taxon>Bacteria</taxon>
        <taxon>Pseudomonadati</taxon>
        <taxon>Pseudomonadota</taxon>
        <taxon>Betaproteobacteria</taxon>
        <taxon>Rhodocyclales</taxon>
        <taxon>Zoogloeaceae</taxon>
        <taxon>Parazoarcus</taxon>
    </lineage>
</organism>
<dbReference type="Pfam" id="PF08378">
    <property type="entry name" value="NERD"/>
    <property type="match status" value="1"/>
</dbReference>
<dbReference type="RefSeq" id="WP_108950141.1">
    <property type="nucleotide sequence ID" value="NZ_CP022187.1"/>
</dbReference>
<dbReference type="Proteomes" id="UP000244930">
    <property type="component" value="Chromosome"/>
</dbReference>
<sequence>MIIKEAEGRNADLEVLRSLAGRPDVTDDQRKRIQQEIRNIQAGLKGEEEAAYELNFHYGNSKNWMIIHDLRIECEGRVAQIDHLLVNRFLELWVCESKHFAEGIAINEHGECSAFYGGKAYGVPSPIEQNRKHITVLESVFKTGLVKPPTRLGFTIKPTFVSLILVSKRARISRPSAKLDGLDAIIKNDQIKSRIDKSIDADNNPLTLAKVVGTETVEEFARRLAAIHKPVVFDWHARFGVSREVRPPATVSLPAQQPVGAAELQPVAESVQTAEQPPKAQERRESKLKCVKCSAAVSYAVAKFCWVNKGRFQGSVYCMECQKGVPAN</sequence>
<feature type="domain" description="NERD" evidence="1">
    <location>
        <begin position="42"/>
        <end position="160"/>
    </location>
</feature>
<keyword evidence="3" id="KW-1185">Reference proteome</keyword>
<protein>
    <submittedName>
        <fullName evidence="2">Nuclease</fullName>
    </submittedName>
</protein>
<dbReference type="KEGG" id="acom:CEW83_15505"/>
<dbReference type="AlphaFoldDB" id="A0A2U8GS10"/>
<proteinExistence type="predicted"/>
<dbReference type="InterPro" id="IPR011528">
    <property type="entry name" value="NERD"/>
</dbReference>